<evidence type="ECO:0000313" key="3">
    <source>
        <dbReference type="Proteomes" id="UP000307592"/>
    </source>
</evidence>
<gene>
    <name evidence="2" type="ORF">EP164_21105</name>
</gene>
<feature type="compositionally biased region" description="Basic and acidic residues" evidence="1">
    <location>
        <begin position="1"/>
        <end position="11"/>
    </location>
</feature>
<evidence type="ECO:0000256" key="1">
    <source>
        <dbReference type="SAM" id="MobiDB-lite"/>
    </source>
</evidence>
<protein>
    <submittedName>
        <fullName evidence="2">Uncharacterized protein</fullName>
    </submittedName>
</protein>
<comment type="caution">
    <text evidence="2">The sequence shown here is derived from an EMBL/GenBank/DDBJ whole genome shotgun (WGS) entry which is preliminary data.</text>
</comment>
<dbReference type="RefSeq" id="WP_139657080.1">
    <property type="nucleotide sequence ID" value="NZ_CAWOQH010000200.1"/>
</dbReference>
<sequence length="67" mass="7471">MSILSRRDGYRRWCSGHSGRRGGGAEDGNLHMCSLRACYSALSVEVDFDGRVWCSTVTTWLFAVDVL</sequence>
<evidence type="ECO:0000313" key="2">
    <source>
        <dbReference type="EMBL" id="TNH41704.1"/>
    </source>
</evidence>
<dbReference type="Proteomes" id="UP000307592">
    <property type="component" value="Unassembled WGS sequence"/>
</dbReference>
<dbReference type="AlphaFoldDB" id="A0A5C4RD83"/>
<reference evidence="2 3" key="1">
    <citation type="submission" date="2019-01" db="EMBL/GenBank/DDBJ databases">
        <title>Draft genome assembly of Photorhabdus luminescens subsp. sonorensis Caborca.</title>
        <authorList>
            <person name="Duong D.A."/>
            <person name="Espinosa-Artiles P."/>
            <person name="Orozco R.A."/>
            <person name="Molnar I."/>
            <person name="Stock P."/>
        </authorList>
    </citation>
    <scope>NUCLEOTIDE SEQUENCE [LARGE SCALE GENOMIC DNA]</scope>
    <source>
        <strain evidence="2 3">Caborca</strain>
    </source>
</reference>
<accession>A0A5C4RD83</accession>
<organism evidence="2 3">
    <name type="scientific">Photorhabdus luminescens subsp. sonorensis</name>
    <dbReference type="NCBI Taxonomy" id="1173677"/>
    <lineage>
        <taxon>Bacteria</taxon>
        <taxon>Pseudomonadati</taxon>
        <taxon>Pseudomonadota</taxon>
        <taxon>Gammaproteobacteria</taxon>
        <taxon>Enterobacterales</taxon>
        <taxon>Morganellaceae</taxon>
        <taxon>Photorhabdus</taxon>
    </lineage>
</organism>
<name>A0A5C4RD83_PHOLU</name>
<feature type="region of interest" description="Disordered" evidence="1">
    <location>
        <begin position="1"/>
        <end position="25"/>
    </location>
</feature>
<dbReference type="EMBL" id="SBIJ01000070">
    <property type="protein sequence ID" value="TNH41704.1"/>
    <property type="molecule type" value="Genomic_DNA"/>
</dbReference>
<proteinExistence type="predicted"/>